<feature type="transmembrane region" description="Helical" evidence="8">
    <location>
        <begin position="466"/>
        <end position="483"/>
    </location>
</feature>
<feature type="transmembrane region" description="Helical" evidence="8">
    <location>
        <begin position="178"/>
        <end position="202"/>
    </location>
</feature>
<dbReference type="Pfam" id="PF04240">
    <property type="entry name" value="Caroten_synth"/>
    <property type="match status" value="1"/>
</dbReference>
<sequence>MTYWQYHLIFILPVLALLLWFTHRRTGPLAGEYCPDDRWVRLWFGVLLVVAFVYTTPWDNYLVYVGGWTYPPDRVLGTLGYVPYEEYAFFLLQTLITGLWLLWLMRRGGPARVSARPLLTRWGAAALWLLGALLGAAALVAGPERATYFGLITAWALPVLAGQWAFGGDLILGRARLFWTAVLVPTLYLWATDAVAISQGIWSISPALTLGPAAGPLPFEEMLFFLVTNLLVVTGLMLFLHPEARRRLERARPLAQPWLGLAAGYLLLKVPVPLWPAGFPLLATLSTGALFAAALLWAAGRVGWGRALGLAALCFGAGFGAEYLGSQTGFPFGAYSYAGAPGPLLAGVPLLVPLGWFALTLAATRLARGQAWLAGLLLVAWDIGLEPLMTAQGFWTWHDPAPLWAGAPLQNFVGWWAVGSLLSLALGRLGPELLRPERGPTPSLAYLTELFMLPAGLVLLGMPGAGAVTLAAMLGAAGLTALTPRARPA</sequence>
<comment type="subcellular location">
    <subcellularLocation>
        <location evidence="1">Membrane</location>
        <topology evidence="1">Multi-pass membrane protein</topology>
    </subcellularLocation>
</comment>
<evidence type="ECO:0000256" key="2">
    <source>
        <dbReference type="ARBA" id="ARBA00004829"/>
    </source>
</evidence>
<comment type="caution">
    <text evidence="9">The sequence shown here is derived from an EMBL/GenBank/DDBJ whole genome shotgun (WGS) entry which is preliminary data.</text>
</comment>
<dbReference type="EMBL" id="JBHSWD010000002">
    <property type="protein sequence ID" value="MFC6592742.1"/>
    <property type="molecule type" value="Genomic_DNA"/>
</dbReference>
<evidence type="ECO:0000256" key="1">
    <source>
        <dbReference type="ARBA" id="ARBA00004141"/>
    </source>
</evidence>
<reference evidence="10" key="1">
    <citation type="journal article" date="2019" name="Int. J. Syst. Evol. Microbiol.">
        <title>The Global Catalogue of Microorganisms (GCM) 10K type strain sequencing project: providing services to taxonomists for standard genome sequencing and annotation.</title>
        <authorList>
            <consortium name="The Broad Institute Genomics Platform"/>
            <consortium name="The Broad Institute Genome Sequencing Center for Infectious Disease"/>
            <person name="Wu L."/>
            <person name="Ma J."/>
        </authorList>
    </citation>
    <scope>NUCLEOTIDE SEQUENCE [LARGE SCALE GENOMIC DNA]</scope>
    <source>
        <strain evidence="10">CGMCC 1.15772</strain>
    </source>
</reference>
<evidence type="ECO:0000313" key="9">
    <source>
        <dbReference type="EMBL" id="MFC6592742.1"/>
    </source>
</evidence>
<evidence type="ECO:0000256" key="8">
    <source>
        <dbReference type="SAM" id="Phobius"/>
    </source>
</evidence>
<accession>A0ABW1YHT3</accession>
<feature type="transmembrane region" description="Helical" evidence="8">
    <location>
        <begin position="254"/>
        <end position="272"/>
    </location>
</feature>
<dbReference type="RefSeq" id="WP_380083862.1">
    <property type="nucleotide sequence ID" value="NZ_JBHSWD010000002.1"/>
</dbReference>
<keyword evidence="7" id="KW-0413">Isomerase</keyword>
<proteinExistence type="predicted"/>
<evidence type="ECO:0000256" key="6">
    <source>
        <dbReference type="ARBA" id="ARBA00023136"/>
    </source>
</evidence>
<name>A0ABW1YHT3_9DEIO</name>
<evidence type="ECO:0000313" key="10">
    <source>
        <dbReference type="Proteomes" id="UP001596297"/>
    </source>
</evidence>
<feature type="transmembrane region" description="Helical" evidence="8">
    <location>
        <begin position="118"/>
        <end position="140"/>
    </location>
</feature>
<gene>
    <name evidence="9" type="ORF">ACFP81_12545</name>
</gene>
<dbReference type="InterPro" id="IPR007354">
    <property type="entry name" value="CruF-like"/>
</dbReference>
<organism evidence="9 10">
    <name type="scientific">Deinococcus lacus</name>
    <dbReference type="NCBI Taxonomy" id="392561"/>
    <lineage>
        <taxon>Bacteria</taxon>
        <taxon>Thermotogati</taxon>
        <taxon>Deinococcota</taxon>
        <taxon>Deinococci</taxon>
        <taxon>Deinococcales</taxon>
        <taxon>Deinococcaceae</taxon>
        <taxon>Deinococcus</taxon>
    </lineage>
</organism>
<feature type="transmembrane region" description="Helical" evidence="8">
    <location>
        <begin position="87"/>
        <end position="106"/>
    </location>
</feature>
<feature type="transmembrane region" description="Helical" evidence="8">
    <location>
        <begin position="6"/>
        <end position="22"/>
    </location>
</feature>
<feature type="transmembrane region" description="Helical" evidence="8">
    <location>
        <begin position="222"/>
        <end position="242"/>
    </location>
</feature>
<keyword evidence="6 8" id="KW-0472">Membrane</keyword>
<dbReference type="InterPro" id="IPR017825">
    <property type="entry name" value="Lycopene_cyclase_dom"/>
</dbReference>
<evidence type="ECO:0000256" key="7">
    <source>
        <dbReference type="ARBA" id="ARBA00023235"/>
    </source>
</evidence>
<dbReference type="PANTHER" id="PTHR39419">
    <property type="entry name" value="SLL0814 PROTEIN"/>
    <property type="match status" value="1"/>
</dbReference>
<feature type="transmembrane region" description="Helical" evidence="8">
    <location>
        <begin position="278"/>
        <end position="300"/>
    </location>
</feature>
<dbReference type="Proteomes" id="UP001596297">
    <property type="component" value="Unassembled WGS sequence"/>
</dbReference>
<feature type="transmembrane region" description="Helical" evidence="8">
    <location>
        <begin position="307"/>
        <end position="324"/>
    </location>
</feature>
<feature type="transmembrane region" description="Helical" evidence="8">
    <location>
        <begin position="371"/>
        <end position="392"/>
    </location>
</feature>
<keyword evidence="4" id="KW-0125">Carotenoid biosynthesis</keyword>
<evidence type="ECO:0000256" key="5">
    <source>
        <dbReference type="ARBA" id="ARBA00022989"/>
    </source>
</evidence>
<protein>
    <submittedName>
        <fullName evidence="9">Carotenoid biosynthesis protein</fullName>
    </submittedName>
</protein>
<dbReference type="NCBIfam" id="TIGR03462">
    <property type="entry name" value="CarR_dom_SF"/>
    <property type="match status" value="2"/>
</dbReference>
<evidence type="ECO:0000256" key="3">
    <source>
        <dbReference type="ARBA" id="ARBA00022692"/>
    </source>
</evidence>
<feature type="transmembrane region" description="Helical" evidence="8">
    <location>
        <begin position="42"/>
        <end position="67"/>
    </location>
</feature>
<dbReference type="PANTHER" id="PTHR39419:SF1">
    <property type="entry name" value="SLL0814 PROTEIN"/>
    <property type="match status" value="1"/>
</dbReference>
<feature type="transmembrane region" description="Helical" evidence="8">
    <location>
        <begin position="146"/>
        <end position="166"/>
    </location>
</feature>
<comment type="pathway">
    <text evidence="2">Carotenoid biosynthesis.</text>
</comment>
<feature type="transmembrane region" description="Helical" evidence="8">
    <location>
        <begin position="344"/>
        <end position="364"/>
    </location>
</feature>
<keyword evidence="3 8" id="KW-0812">Transmembrane</keyword>
<keyword evidence="5 8" id="KW-1133">Transmembrane helix</keyword>
<evidence type="ECO:0000256" key="4">
    <source>
        <dbReference type="ARBA" id="ARBA00022746"/>
    </source>
</evidence>
<keyword evidence="10" id="KW-1185">Reference proteome</keyword>